<accession>A0ACB8SP37</accession>
<dbReference type="Proteomes" id="UP000814140">
    <property type="component" value="Unassembled WGS sequence"/>
</dbReference>
<keyword evidence="2" id="KW-1185">Reference proteome</keyword>
<reference evidence="1" key="1">
    <citation type="submission" date="2021-03" db="EMBL/GenBank/DDBJ databases">
        <authorList>
            <consortium name="DOE Joint Genome Institute"/>
            <person name="Ahrendt S."/>
            <person name="Looney B.P."/>
            <person name="Miyauchi S."/>
            <person name="Morin E."/>
            <person name="Drula E."/>
            <person name="Courty P.E."/>
            <person name="Chicoki N."/>
            <person name="Fauchery L."/>
            <person name="Kohler A."/>
            <person name="Kuo A."/>
            <person name="Labutti K."/>
            <person name="Pangilinan J."/>
            <person name="Lipzen A."/>
            <person name="Riley R."/>
            <person name="Andreopoulos W."/>
            <person name="He G."/>
            <person name="Johnson J."/>
            <person name="Barry K.W."/>
            <person name="Grigoriev I.V."/>
            <person name="Nagy L."/>
            <person name="Hibbett D."/>
            <person name="Henrissat B."/>
            <person name="Matheny P.B."/>
            <person name="Labbe J."/>
            <person name="Martin F."/>
        </authorList>
    </citation>
    <scope>NUCLEOTIDE SEQUENCE</scope>
    <source>
        <strain evidence="1">HHB10654</strain>
    </source>
</reference>
<gene>
    <name evidence="1" type="ORF">BV25DRAFT_1812062</name>
</gene>
<reference evidence="1" key="2">
    <citation type="journal article" date="2022" name="New Phytol.">
        <title>Evolutionary transition to the ectomycorrhizal habit in the genomes of a hyperdiverse lineage of mushroom-forming fungi.</title>
        <authorList>
            <person name="Looney B."/>
            <person name="Miyauchi S."/>
            <person name="Morin E."/>
            <person name="Drula E."/>
            <person name="Courty P.E."/>
            <person name="Kohler A."/>
            <person name="Kuo A."/>
            <person name="LaButti K."/>
            <person name="Pangilinan J."/>
            <person name="Lipzen A."/>
            <person name="Riley R."/>
            <person name="Andreopoulos W."/>
            <person name="He G."/>
            <person name="Johnson J."/>
            <person name="Nolan M."/>
            <person name="Tritt A."/>
            <person name="Barry K.W."/>
            <person name="Grigoriev I.V."/>
            <person name="Nagy L.G."/>
            <person name="Hibbett D."/>
            <person name="Henrissat B."/>
            <person name="Matheny P.B."/>
            <person name="Labbe J."/>
            <person name="Martin F.M."/>
        </authorList>
    </citation>
    <scope>NUCLEOTIDE SEQUENCE</scope>
    <source>
        <strain evidence="1">HHB10654</strain>
    </source>
</reference>
<protein>
    <submittedName>
        <fullName evidence="1">Uncharacterized protein</fullName>
    </submittedName>
</protein>
<organism evidence="1 2">
    <name type="scientific">Artomyces pyxidatus</name>
    <dbReference type="NCBI Taxonomy" id="48021"/>
    <lineage>
        <taxon>Eukaryota</taxon>
        <taxon>Fungi</taxon>
        <taxon>Dikarya</taxon>
        <taxon>Basidiomycota</taxon>
        <taxon>Agaricomycotina</taxon>
        <taxon>Agaricomycetes</taxon>
        <taxon>Russulales</taxon>
        <taxon>Auriscalpiaceae</taxon>
        <taxon>Artomyces</taxon>
    </lineage>
</organism>
<proteinExistence type="predicted"/>
<evidence type="ECO:0000313" key="1">
    <source>
        <dbReference type="EMBL" id="KAI0057705.1"/>
    </source>
</evidence>
<name>A0ACB8SP37_9AGAM</name>
<evidence type="ECO:0000313" key="2">
    <source>
        <dbReference type="Proteomes" id="UP000814140"/>
    </source>
</evidence>
<dbReference type="EMBL" id="MU277243">
    <property type="protein sequence ID" value="KAI0057705.1"/>
    <property type="molecule type" value="Genomic_DNA"/>
</dbReference>
<comment type="caution">
    <text evidence="1">The sequence shown here is derived from an EMBL/GenBank/DDBJ whole genome shotgun (WGS) entry which is preliminary data.</text>
</comment>
<sequence>MRVLCLDGSDDLVVFHPDSLRDPPTLSYADRIDSLFVEWYQSSYIQLDGRAIPVCFWDRLYRKRDGNSSKAWGSFRGQWHNWKYIILEFEALGRSPAKFWTKYTKANGERMLYNDIIASLKAERKSRDNSVQVTTDAAHARMFFGGDLTREDAGHVFTYRKSGKVMACSRDVEVAKRWRSLLTNNDGIRARWEAFAAGNGIESHVSAEDSS</sequence>